<accession>A0A2M9Z8K4</accession>
<keyword evidence="3 6" id="KW-0812">Transmembrane</keyword>
<feature type="transmembrane region" description="Helical" evidence="6">
    <location>
        <begin position="196"/>
        <end position="216"/>
    </location>
</feature>
<comment type="subcellular location">
    <subcellularLocation>
        <location evidence="1">Membrane</location>
        <topology evidence="1">Multi-pass membrane protein</topology>
    </subcellularLocation>
</comment>
<name>A0A2M9Z8K4_9LEPT</name>
<evidence type="ECO:0000256" key="3">
    <source>
        <dbReference type="ARBA" id="ARBA00022692"/>
    </source>
</evidence>
<feature type="transmembrane region" description="Helical" evidence="6">
    <location>
        <begin position="397"/>
        <end position="419"/>
    </location>
</feature>
<feature type="transmembrane region" description="Helical" evidence="6">
    <location>
        <begin position="580"/>
        <end position="601"/>
    </location>
</feature>
<protein>
    <submittedName>
        <fullName evidence="7">Symporter</fullName>
    </submittedName>
</protein>
<dbReference type="NCBIfam" id="NF037979">
    <property type="entry name" value="Na_transp"/>
    <property type="match status" value="1"/>
</dbReference>
<feature type="transmembrane region" description="Helical" evidence="6">
    <location>
        <begin position="368"/>
        <end position="385"/>
    </location>
</feature>
<evidence type="ECO:0000313" key="7">
    <source>
        <dbReference type="EMBL" id="PJZ64753.1"/>
    </source>
</evidence>
<dbReference type="AlphaFoldDB" id="A0A2M9Z8K4"/>
<evidence type="ECO:0000256" key="6">
    <source>
        <dbReference type="SAM" id="Phobius"/>
    </source>
</evidence>
<evidence type="ECO:0000256" key="4">
    <source>
        <dbReference type="ARBA" id="ARBA00022989"/>
    </source>
</evidence>
<evidence type="ECO:0000256" key="2">
    <source>
        <dbReference type="ARBA" id="ARBA00022448"/>
    </source>
</evidence>
<dbReference type="Pfam" id="PF00209">
    <property type="entry name" value="SNF"/>
    <property type="match status" value="1"/>
</dbReference>
<dbReference type="PANTHER" id="PTHR42948">
    <property type="entry name" value="TRANSPORTER"/>
    <property type="match status" value="1"/>
</dbReference>
<dbReference type="InterPro" id="IPR037272">
    <property type="entry name" value="SNS_sf"/>
</dbReference>
<evidence type="ECO:0000256" key="1">
    <source>
        <dbReference type="ARBA" id="ARBA00004141"/>
    </source>
</evidence>
<dbReference type="InterPro" id="IPR000175">
    <property type="entry name" value="Na/ntran_symport"/>
</dbReference>
<comment type="caution">
    <text evidence="7">The sequence shown here is derived from an EMBL/GenBank/DDBJ whole genome shotgun (WGS) entry which is preliminary data.</text>
</comment>
<feature type="transmembrane region" description="Helical" evidence="6">
    <location>
        <begin position="12"/>
        <end position="33"/>
    </location>
</feature>
<feature type="transmembrane region" description="Helical" evidence="6">
    <location>
        <begin position="439"/>
        <end position="461"/>
    </location>
</feature>
<evidence type="ECO:0000256" key="5">
    <source>
        <dbReference type="ARBA" id="ARBA00023136"/>
    </source>
</evidence>
<feature type="transmembrane region" description="Helical" evidence="6">
    <location>
        <begin position="89"/>
        <end position="111"/>
    </location>
</feature>
<dbReference type="PROSITE" id="PS50267">
    <property type="entry name" value="NA_NEUROTRAN_SYMP_3"/>
    <property type="match status" value="1"/>
</dbReference>
<dbReference type="GO" id="GO:0016020">
    <property type="term" value="C:membrane"/>
    <property type="evidence" value="ECO:0007669"/>
    <property type="project" value="UniProtKB-SubCell"/>
</dbReference>
<organism evidence="7 8">
    <name type="scientific">Leptospira wolffii</name>
    <dbReference type="NCBI Taxonomy" id="409998"/>
    <lineage>
        <taxon>Bacteria</taxon>
        <taxon>Pseudomonadati</taxon>
        <taxon>Spirochaetota</taxon>
        <taxon>Spirochaetia</taxon>
        <taxon>Leptospirales</taxon>
        <taxon>Leptospiraceae</taxon>
        <taxon>Leptospira</taxon>
    </lineage>
</organism>
<feature type="transmembrane region" description="Helical" evidence="6">
    <location>
        <begin position="45"/>
        <end position="68"/>
    </location>
</feature>
<dbReference type="SUPFAM" id="SSF161070">
    <property type="entry name" value="SNF-like"/>
    <property type="match status" value="1"/>
</dbReference>
<dbReference type="PRINTS" id="PR00176">
    <property type="entry name" value="NANEUSMPORT"/>
</dbReference>
<keyword evidence="2" id="KW-0813">Transport</keyword>
<feature type="transmembrane region" description="Helical" evidence="6">
    <location>
        <begin position="294"/>
        <end position="316"/>
    </location>
</feature>
<reference evidence="7 8" key="1">
    <citation type="submission" date="2017-07" db="EMBL/GenBank/DDBJ databases">
        <title>Leptospira spp. isolated from tropical soils.</title>
        <authorList>
            <person name="Thibeaux R."/>
            <person name="Iraola G."/>
            <person name="Ferres I."/>
            <person name="Bierque E."/>
            <person name="Girault D."/>
            <person name="Soupe-Gilbert M.-E."/>
            <person name="Picardeau M."/>
            <person name="Goarant C."/>
        </authorList>
    </citation>
    <scope>NUCLEOTIDE SEQUENCE [LARGE SCALE GENOMIC DNA]</scope>
    <source>
        <strain evidence="7 8">FH2-C-A2</strain>
    </source>
</reference>
<keyword evidence="4 6" id="KW-1133">Transmembrane helix</keyword>
<dbReference type="Proteomes" id="UP000231912">
    <property type="component" value="Unassembled WGS sequence"/>
</dbReference>
<keyword evidence="5 6" id="KW-0472">Membrane</keyword>
<evidence type="ECO:0000313" key="8">
    <source>
        <dbReference type="Proteomes" id="UP000231912"/>
    </source>
</evidence>
<gene>
    <name evidence="7" type="ORF">CH371_16670</name>
</gene>
<feature type="transmembrane region" description="Helical" evidence="6">
    <location>
        <begin position="535"/>
        <end position="554"/>
    </location>
</feature>
<feature type="transmembrane region" description="Helical" evidence="6">
    <location>
        <begin position="495"/>
        <end position="514"/>
    </location>
</feature>
<sequence length="606" mass="66084">MSSQSPKESWKSRTGLILTVASGAIGLGNFLRFPGQAVQNGGGAFLLPYIVSFILVGIPVCITEWVMGRMGGDQGHSSPNLFRSYLSGVPLRLLGAIGVTIPLLIYVYYVFVEAWCLAYAFDFVTGQVNLGGAGTEQGVLIQNATEHFETLVGARENGAAIQGKIFYATLACFLMNFILVYRGIAKGIEVFAKIAVPSMLICSTIVLVRVLTLDGIELGLAKMWNPDWSALAEAKVWISAAGQIFFTLSAGFGIALVFSSYLKKENDVVLSSLSAASLNEFVEVAFGGMITIPVAFLFLGAAVTSFGTFGMGFIALPSVFALMPGGQIFGALWFFVLFLAALTSSVTMLQPAIVFLEEAFHIRRRTSSIILFLLTFSLSFPILYFNKNFNALDQADFWVGTVLIYILATLQILIFGWVIGSKKGLEEGDRGSHIRLPRFFGWIIQYVTPAFLLIVFGMFLYQNLGSYINKMSVDWMVEHAGPSVSAAEATVQALVSRYVFIAILVVFALLYLLVHISLKGKEEAVVEKDKSKNKILPLFFGAFVLILSFAMFFFPYGGVSGSQAASPESSGNFLTLDGSLIMWTSLSLVTLLSLYCIIKLFQTRNE</sequence>
<dbReference type="EMBL" id="NPDT01000008">
    <property type="protein sequence ID" value="PJZ64753.1"/>
    <property type="molecule type" value="Genomic_DNA"/>
</dbReference>
<feature type="transmembrane region" description="Helical" evidence="6">
    <location>
        <begin position="236"/>
        <end position="258"/>
    </location>
</feature>
<feature type="transmembrane region" description="Helical" evidence="6">
    <location>
        <begin position="165"/>
        <end position="184"/>
    </location>
</feature>
<feature type="transmembrane region" description="Helical" evidence="6">
    <location>
        <begin position="328"/>
        <end position="356"/>
    </location>
</feature>
<dbReference type="PANTHER" id="PTHR42948:SF1">
    <property type="entry name" value="TRANSPORTER"/>
    <property type="match status" value="1"/>
</dbReference>
<proteinExistence type="predicted"/>